<dbReference type="PANTHER" id="PTHR24320:SF282">
    <property type="entry name" value="WW DOMAIN-CONTAINING OXIDOREDUCTASE"/>
    <property type="match status" value="1"/>
</dbReference>
<reference evidence="4" key="1">
    <citation type="journal article" date="2020" name="Stud. Mycol.">
        <title>101 Dothideomycetes genomes: a test case for predicting lifestyles and emergence of pathogens.</title>
        <authorList>
            <person name="Haridas S."/>
            <person name="Albert R."/>
            <person name="Binder M."/>
            <person name="Bloem J."/>
            <person name="Labutti K."/>
            <person name="Salamov A."/>
            <person name="Andreopoulos B."/>
            <person name="Baker S."/>
            <person name="Barry K."/>
            <person name="Bills G."/>
            <person name="Bluhm B."/>
            <person name="Cannon C."/>
            <person name="Castanera R."/>
            <person name="Culley D."/>
            <person name="Daum C."/>
            <person name="Ezra D."/>
            <person name="Gonzalez J."/>
            <person name="Henrissat B."/>
            <person name="Kuo A."/>
            <person name="Liang C."/>
            <person name="Lipzen A."/>
            <person name="Lutzoni F."/>
            <person name="Magnuson J."/>
            <person name="Mondo S."/>
            <person name="Nolan M."/>
            <person name="Ohm R."/>
            <person name="Pangilinan J."/>
            <person name="Park H.-J."/>
            <person name="Ramirez L."/>
            <person name="Alfaro M."/>
            <person name="Sun H."/>
            <person name="Tritt A."/>
            <person name="Yoshinaga Y."/>
            <person name="Zwiers L.-H."/>
            <person name="Turgeon B."/>
            <person name="Goodwin S."/>
            <person name="Spatafora J."/>
            <person name="Crous P."/>
            <person name="Grigoriev I."/>
        </authorList>
    </citation>
    <scope>NUCLEOTIDE SEQUENCE</scope>
    <source>
        <strain evidence="4">CBS 113979</strain>
    </source>
</reference>
<dbReference type="PANTHER" id="PTHR24320">
    <property type="entry name" value="RETINOL DEHYDROGENASE"/>
    <property type="match status" value="1"/>
</dbReference>
<comment type="similarity">
    <text evidence="1">Belongs to the short-chain dehydrogenases/reductases (SDR) family.</text>
</comment>
<protein>
    <submittedName>
        <fullName evidence="4">NAD(P)-binding protein</fullName>
    </submittedName>
</protein>
<keyword evidence="3" id="KW-0560">Oxidoreductase</keyword>
<evidence type="ECO:0000313" key="5">
    <source>
        <dbReference type="Proteomes" id="UP000800041"/>
    </source>
</evidence>
<keyword evidence="2" id="KW-0521">NADP</keyword>
<organism evidence="4 5">
    <name type="scientific">Aulographum hederae CBS 113979</name>
    <dbReference type="NCBI Taxonomy" id="1176131"/>
    <lineage>
        <taxon>Eukaryota</taxon>
        <taxon>Fungi</taxon>
        <taxon>Dikarya</taxon>
        <taxon>Ascomycota</taxon>
        <taxon>Pezizomycotina</taxon>
        <taxon>Dothideomycetes</taxon>
        <taxon>Pleosporomycetidae</taxon>
        <taxon>Aulographales</taxon>
        <taxon>Aulographaceae</taxon>
    </lineage>
</organism>
<evidence type="ECO:0000256" key="3">
    <source>
        <dbReference type="ARBA" id="ARBA00023002"/>
    </source>
</evidence>
<dbReference type="OrthoDB" id="191139at2759"/>
<dbReference type="AlphaFoldDB" id="A0A6G1HF49"/>
<evidence type="ECO:0000256" key="2">
    <source>
        <dbReference type="ARBA" id="ARBA00022857"/>
    </source>
</evidence>
<gene>
    <name evidence="4" type="ORF">K402DRAFT_322552</name>
</gene>
<keyword evidence="5" id="KW-1185">Reference proteome</keyword>
<dbReference type="EMBL" id="ML977139">
    <property type="protein sequence ID" value="KAF1991650.1"/>
    <property type="molecule type" value="Genomic_DNA"/>
</dbReference>
<dbReference type="InterPro" id="IPR002347">
    <property type="entry name" value="SDR_fam"/>
</dbReference>
<accession>A0A6G1HF49</accession>
<dbReference type="PRINTS" id="PR00081">
    <property type="entry name" value="GDHRDH"/>
</dbReference>
<dbReference type="GO" id="GO:0016491">
    <property type="term" value="F:oxidoreductase activity"/>
    <property type="evidence" value="ECO:0007669"/>
    <property type="project" value="UniProtKB-KW"/>
</dbReference>
<dbReference type="Pfam" id="PF00106">
    <property type="entry name" value="adh_short"/>
    <property type="match status" value="1"/>
</dbReference>
<evidence type="ECO:0000256" key="1">
    <source>
        <dbReference type="ARBA" id="ARBA00006484"/>
    </source>
</evidence>
<dbReference type="Gene3D" id="3.40.50.720">
    <property type="entry name" value="NAD(P)-binding Rossmann-like Domain"/>
    <property type="match status" value="1"/>
</dbReference>
<sequence length="328" mass="35551">MAESLTVFLKFFGIKKIKSFDPKKDIPDLSGKVILVTGGNTGLGLETIHQLAHHNPTHIYLAARSNQKAASAINSIHDTIPSAKITHLPLDLTSFPSIAACAALFRSLSPRLDILILNAGILAVPYSLTPQGHEIQLGVNHLGHALLTKLLLPVLLETAEEAGSDVRVISLSSLGHVLARSSGVVTAPAALTDEALGLAAPWRRYASSKLANIMYARSLALRYPTLTFASLHPGVIMTDIFAHQSSTSRVMEFGLWMGSLYYMIPLSEGVKNTLWLAAGAGRGVVRSGAYYTPMGEESGMWWFGGKKGEEVAERLWVWSEEEMTRFGF</sequence>
<evidence type="ECO:0000313" key="4">
    <source>
        <dbReference type="EMBL" id="KAF1991650.1"/>
    </source>
</evidence>
<dbReference type="InterPro" id="IPR036291">
    <property type="entry name" value="NAD(P)-bd_dom_sf"/>
</dbReference>
<name>A0A6G1HF49_9PEZI</name>
<proteinExistence type="inferred from homology"/>
<dbReference type="SUPFAM" id="SSF51735">
    <property type="entry name" value="NAD(P)-binding Rossmann-fold domains"/>
    <property type="match status" value="1"/>
</dbReference>
<dbReference type="Proteomes" id="UP000800041">
    <property type="component" value="Unassembled WGS sequence"/>
</dbReference>